<sequence length="93" mass="10428">MALFRRIRRLFRSPEEDPREVLASLLLAAREDPALRRQVLFVLEAPPLQRASLIHSAVHEMTLRGEPAAARAAFVFLTTDEGARAAREALRAP</sequence>
<keyword evidence="2" id="KW-1185">Reference proteome</keyword>
<dbReference type="Proteomes" id="UP000007013">
    <property type="component" value="Chromosome"/>
</dbReference>
<dbReference type="AlphaFoldDB" id="B1ZP87"/>
<dbReference type="STRING" id="452637.Oter_4303"/>
<accession>B1ZP87</accession>
<dbReference type="KEGG" id="ote:Oter_4303"/>
<dbReference type="HOGENOM" id="CLU_2396766_0_0_0"/>
<gene>
    <name evidence="1" type="ordered locus">Oter_4303</name>
</gene>
<proteinExistence type="predicted"/>
<protein>
    <submittedName>
        <fullName evidence="1">Uncharacterized protein</fullName>
    </submittedName>
</protein>
<dbReference type="EMBL" id="CP001032">
    <property type="protein sequence ID" value="ACB77576.1"/>
    <property type="molecule type" value="Genomic_DNA"/>
</dbReference>
<reference evidence="1 2" key="1">
    <citation type="journal article" date="2011" name="J. Bacteriol.">
        <title>Genome sequence of the verrucomicrobium Opitutus terrae PB90-1, an abundant inhabitant of rice paddy soil ecosystems.</title>
        <authorList>
            <person name="van Passel M.W."/>
            <person name="Kant R."/>
            <person name="Palva A."/>
            <person name="Copeland A."/>
            <person name="Lucas S."/>
            <person name="Lapidus A."/>
            <person name="Glavina del Rio T."/>
            <person name="Pitluck S."/>
            <person name="Goltsman E."/>
            <person name="Clum A."/>
            <person name="Sun H."/>
            <person name="Schmutz J."/>
            <person name="Larimer F.W."/>
            <person name="Land M.L."/>
            <person name="Hauser L."/>
            <person name="Kyrpides N."/>
            <person name="Mikhailova N."/>
            <person name="Richardson P.P."/>
            <person name="Janssen P.H."/>
            <person name="de Vos W.M."/>
            <person name="Smidt H."/>
        </authorList>
    </citation>
    <scope>NUCLEOTIDE SEQUENCE [LARGE SCALE GENOMIC DNA]</scope>
    <source>
        <strain evidence="2">DSM 11246 / JCM 15787 / PB90-1</strain>
    </source>
</reference>
<name>B1ZP87_OPITP</name>
<evidence type="ECO:0000313" key="1">
    <source>
        <dbReference type="EMBL" id="ACB77576.1"/>
    </source>
</evidence>
<organism evidence="1 2">
    <name type="scientific">Opitutus terrae (strain DSM 11246 / JCM 15787 / PB90-1)</name>
    <dbReference type="NCBI Taxonomy" id="452637"/>
    <lineage>
        <taxon>Bacteria</taxon>
        <taxon>Pseudomonadati</taxon>
        <taxon>Verrucomicrobiota</taxon>
        <taxon>Opitutia</taxon>
        <taxon>Opitutales</taxon>
        <taxon>Opitutaceae</taxon>
        <taxon>Opitutus</taxon>
    </lineage>
</organism>
<dbReference type="RefSeq" id="WP_012377102.1">
    <property type="nucleotide sequence ID" value="NC_010571.1"/>
</dbReference>
<evidence type="ECO:0000313" key="2">
    <source>
        <dbReference type="Proteomes" id="UP000007013"/>
    </source>
</evidence>